<evidence type="ECO:0000313" key="4">
    <source>
        <dbReference type="Proteomes" id="UP000596387"/>
    </source>
</evidence>
<keyword evidence="1" id="KW-0472">Membrane</keyword>
<protein>
    <submittedName>
        <fullName evidence="3">Cobalt ABC transporter permease</fullName>
    </submittedName>
</protein>
<feature type="chain" id="PRO_5045776723" evidence="2">
    <location>
        <begin position="20"/>
        <end position="189"/>
    </location>
</feature>
<organism evidence="3 4">
    <name type="scientific">Ponticoccus alexandrii</name>
    <dbReference type="NCBI Taxonomy" id="1943633"/>
    <lineage>
        <taxon>Bacteria</taxon>
        <taxon>Pseudomonadati</taxon>
        <taxon>Pseudomonadota</taxon>
        <taxon>Alphaproteobacteria</taxon>
        <taxon>Rhodobacterales</taxon>
        <taxon>Roseobacteraceae</taxon>
        <taxon>Ponticoccus</taxon>
    </lineage>
</organism>
<dbReference type="Proteomes" id="UP000596387">
    <property type="component" value="Chromosome"/>
</dbReference>
<evidence type="ECO:0000256" key="2">
    <source>
        <dbReference type="SAM" id="SignalP"/>
    </source>
</evidence>
<accession>A0ABX7F4S4</accession>
<keyword evidence="4" id="KW-1185">Reference proteome</keyword>
<dbReference type="RefSeq" id="WP_039615715.1">
    <property type="nucleotide sequence ID" value="NZ_CP047166.1"/>
</dbReference>
<keyword evidence="1" id="KW-0812">Transmembrane</keyword>
<name>A0ABX7F4S4_9RHOB</name>
<keyword evidence="2" id="KW-0732">Signal</keyword>
<dbReference type="EMBL" id="CP047166">
    <property type="protein sequence ID" value="QRF65245.1"/>
    <property type="molecule type" value="Genomic_DNA"/>
</dbReference>
<gene>
    <name evidence="3" type="ORF">GQA70_02295</name>
</gene>
<sequence>MRRLAMILALCALPLPALAHKVIASVFPSGDSIEGEIGFSNGDMAVGQTVTVYGPDGAELGTTETDDDGFFVFTPAQPVAHTFRADLGAGHVADVTMSAEDVAKILGQEPIVTETPEDRTPAAPVSMSDQQRAIMAEIVRDEMRPLRREIAAYREKNDLQSILGGMGYIAGLFGLGFYLAARRKLKDAA</sequence>
<evidence type="ECO:0000256" key="1">
    <source>
        <dbReference type="SAM" id="Phobius"/>
    </source>
</evidence>
<proteinExistence type="predicted"/>
<keyword evidence="1" id="KW-1133">Transmembrane helix</keyword>
<evidence type="ECO:0000313" key="3">
    <source>
        <dbReference type="EMBL" id="QRF65245.1"/>
    </source>
</evidence>
<feature type="signal peptide" evidence="2">
    <location>
        <begin position="1"/>
        <end position="19"/>
    </location>
</feature>
<feature type="transmembrane region" description="Helical" evidence="1">
    <location>
        <begin position="162"/>
        <end position="181"/>
    </location>
</feature>
<dbReference type="SUPFAM" id="SSF49478">
    <property type="entry name" value="Cna protein B-type domain"/>
    <property type="match status" value="1"/>
</dbReference>
<reference evidence="3 4" key="1">
    <citation type="submission" date="2019-12" db="EMBL/GenBank/DDBJ databases">
        <title>Complete Genome Sequence of a Quorum-Sensing Bacterium,Rhodobacteraceae bacterium C31, Isolated from a marine microalgae symbiotic bacteria.</title>
        <authorList>
            <person name="Zhang Y."/>
        </authorList>
    </citation>
    <scope>NUCLEOTIDE SEQUENCE [LARGE SCALE GENOMIC DNA]</scope>
    <source>
        <strain evidence="3 4">C31</strain>
    </source>
</reference>